<protein>
    <submittedName>
        <fullName evidence="2">Uncharacterized protein</fullName>
    </submittedName>
</protein>
<evidence type="ECO:0000256" key="1">
    <source>
        <dbReference type="SAM" id="MobiDB-lite"/>
    </source>
</evidence>
<feature type="region of interest" description="Disordered" evidence="1">
    <location>
        <begin position="15"/>
        <end position="80"/>
    </location>
</feature>
<evidence type="ECO:0000313" key="3">
    <source>
        <dbReference type="Proteomes" id="UP001335648"/>
    </source>
</evidence>
<dbReference type="Proteomes" id="UP001335648">
    <property type="component" value="Unassembled WGS sequence"/>
</dbReference>
<reference evidence="2 3" key="1">
    <citation type="journal article" date="2023" name="Mol. Biol. Evol.">
        <title>Genomics of Secondarily Temperate Adaptation in the Only Non-Antarctic Icefish.</title>
        <authorList>
            <person name="Rivera-Colon A.G."/>
            <person name="Rayamajhi N."/>
            <person name="Minhas B.F."/>
            <person name="Madrigal G."/>
            <person name="Bilyk K.T."/>
            <person name="Yoon V."/>
            <person name="Hune M."/>
            <person name="Gregory S."/>
            <person name="Cheng C.H.C."/>
            <person name="Catchen J.M."/>
        </authorList>
    </citation>
    <scope>NUCLEOTIDE SEQUENCE [LARGE SCALE GENOMIC DNA]</scope>
    <source>
        <strain evidence="2">JC2023a</strain>
    </source>
</reference>
<sequence length="154" mass="16872">MCAGREICKCHCEPNEGNSELQKEQTLSAQVGREAEEKHQGGQTAMKSPMLPASVEIGTANCPNPEQVLIPPKRGDTAKASPNVKWHLLNTRRGECFHASVPGDLCGPSRSAKPRLSPRLSSVFELLFDAGPDFPVIPRLSLRYTLRANNKNVR</sequence>
<proteinExistence type="predicted"/>
<keyword evidence="3" id="KW-1185">Reference proteome</keyword>
<accession>A0AAN8AZ18</accession>
<name>A0AAN8AZ18_9TELE</name>
<dbReference type="EMBL" id="JAULUE010002069">
    <property type="protein sequence ID" value="KAK5875283.1"/>
    <property type="molecule type" value="Genomic_DNA"/>
</dbReference>
<gene>
    <name evidence="2" type="ORF">CesoFtcFv8_027782</name>
</gene>
<feature type="compositionally biased region" description="Polar residues" evidence="1">
    <location>
        <begin position="16"/>
        <end position="29"/>
    </location>
</feature>
<evidence type="ECO:0000313" key="2">
    <source>
        <dbReference type="EMBL" id="KAK5875283.1"/>
    </source>
</evidence>
<dbReference type="AlphaFoldDB" id="A0AAN8AZ18"/>
<comment type="caution">
    <text evidence="2">The sequence shown here is derived from an EMBL/GenBank/DDBJ whole genome shotgun (WGS) entry which is preliminary data.</text>
</comment>
<organism evidence="2 3">
    <name type="scientific">Champsocephalus esox</name>
    <name type="common">pike icefish</name>
    <dbReference type="NCBI Taxonomy" id="159716"/>
    <lineage>
        <taxon>Eukaryota</taxon>
        <taxon>Metazoa</taxon>
        <taxon>Chordata</taxon>
        <taxon>Craniata</taxon>
        <taxon>Vertebrata</taxon>
        <taxon>Euteleostomi</taxon>
        <taxon>Actinopterygii</taxon>
        <taxon>Neopterygii</taxon>
        <taxon>Teleostei</taxon>
        <taxon>Neoteleostei</taxon>
        <taxon>Acanthomorphata</taxon>
        <taxon>Eupercaria</taxon>
        <taxon>Perciformes</taxon>
        <taxon>Notothenioidei</taxon>
        <taxon>Channichthyidae</taxon>
        <taxon>Champsocephalus</taxon>
    </lineage>
</organism>